<evidence type="ECO:0000313" key="4">
    <source>
        <dbReference type="Proteomes" id="UP000228758"/>
    </source>
</evidence>
<dbReference type="GO" id="GO:0004519">
    <property type="term" value="F:endonuclease activity"/>
    <property type="evidence" value="ECO:0007669"/>
    <property type="project" value="UniProtKB-KW"/>
</dbReference>
<keyword evidence="3" id="KW-0540">Nuclease</keyword>
<dbReference type="EMBL" id="PGFF01000001">
    <property type="protein sequence ID" value="PJJ71774.1"/>
    <property type="molecule type" value="Genomic_DNA"/>
</dbReference>
<dbReference type="NCBIfam" id="NF009154">
    <property type="entry name" value="PRK12497.3-3"/>
    <property type="match status" value="1"/>
</dbReference>
<proteinExistence type="inferred from homology"/>
<dbReference type="Proteomes" id="UP000228758">
    <property type="component" value="Unassembled WGS sequence"/>
</dbReference>
<dbReference type="RefSeq" id="WP_100364040.1">
    <property type="nucleotide sequence ID" value="NZ_PGFF01000001.1"/>
</dbReference>
<dbReference type="HAMAP" id="MF_00048">
    <property type="entry name" value="UPF0102"/>
    <property type="match status" value="1"/>
</dbReference>
<dbReference type="OrthoDB" id="9794876at2"/>
<dbReference type="InterPro" id="IPR011335">
    <property type="entry name" value="Restrct_endonuc-II-like"/>
</dbReference>
<keyword evidence="4" id="KW-1185">Reference proteome</keyword>
<reference evidence="3 4" key="1">
    <citation type="submission" date="2017-11" db="EMBL/GenBank/DDBJ databases">
        <title>Genomic Encyclopedia of Archaeal and Bacterial Type Strains, Phase II (KMG-II): From Individual Species to Whole Genera.</title>
        <authorList>
            <person name="Goeker M."/>
        </authorList>
    </citation>
    <scope>NUCLEOTIDE SEQUENCE [LARGE SCALE GENOMIC DNA]</scope>
    <source>
        <strain evidence="3 4">DSM 27393</strain>
    </source>
</reference>
<evidence type="ECO:0000313" key="3">
    <source>
        <dbReference type="EMBL" id="PJJ71774.1"/>
    </source>
</evidence>
<dbReference type="GO" id="GO:0003676">
    <property type="term" value="F:nucleic acid binding"/>
    <property type="evidence" value="ECO:0007669"/>
    <property type="project" value="InterPro"/>
</dbReference>
<organism evidence="3 4">
    <name type="scientific">Diaminobutyricimonas aerilata</name>
    <dbReference type="NCBI Taxonomy" id="1162967"/>
    <lineage>
        <taxon>Bacteria</taxon>
        <taxon>Bacillati</taxon>
        <taxon>Actinomycetota</taxon>
        <taxon>Actinomycetes</taxon>
        <taxon>Micrococcales</taxon>
        <taxon>Microbacteriaceae</taxon>
        <taxon>Diaminobutyricimonas</taxon>
    </lineage>
</organism>
<dbReference type="PANTHER" id="PTHR34039:SF1">
    <property type="entry name" value="UPF0102 PROTEIN YRAN"/>
    <property type="match status" value="1"/>
</dbReference>
<protein>
    <recommendedName>
        <fullName evidence="2">UPF0102 protein CLV46_1327</fullName>
    </recommendedName>
</protein>
<comment type="caution">
    <text evidence="3">The sequence shown here is derived from an EMBL/GenBank/DDBJ whole genome shotgun (WGS) entry which is preliminary data.</text>
</comment>
<dbReference type="SUPFAM" id="SSF52980">
    <property type="entry name" value="Restriction endonuclease-like"/>
    <property type="match status" value="1"/>
</dbReference>
<dbReference type="Pfam" id="PF02021">
    <property type="entry name" value="UPF0102"/>
    <property type="match status" value="1"/>
</dbReference>
<sequence>MAAKDELGRRGEELATRYLAGAGLEILDRNWRCAQGEVDIVARDGDELVFVEVKTRAGLAFGHPLEAITALKLARLRRLAAAWCDAHGVRAPRRRIDAVGVVAPARGEATIDHLPGVY</sequence>
<dbReference type="InterPro" id="IPR003509">
    <property type="entry name" value="UPF0102_YraN-like"/>
</dbReference>
<comment type="similarity">
    <text evidence="1 2">Belongs to the UPF0102 family.</text>
</comment>
<dbReference type="Gene3D" id="3.40.1350.10">
    <property type="match status" value="1"/>
</dbReference>
<dbReference type="CDD" id="cd20736">
    <property type="entry name" value="PoNe_Nuclease"/>
    <property type="match status" value="1"/>
</dbReference>
<keyword evidence="3" id="KW-0378">Hydrolase</keyword>
<name>A0A2M9CIN8_9MICO</name>
<dbReference type="PANTHER" id="PTHR34039">
    <property type="entry name" value="UPF0102 PROTEIN YRAN"/>
    <property type="match status" value="1"/>
</dbReference>
<keyword evidence="3" id="KW-0255">Endonuclease</keyword>
<gene>
    <name evidence="3" type="ORF">CLV46_1327</name>
</gene>
<dbReference type="AlphaFoldDB" id="A0A2M9CIN8"/>
<dbReference type="InterPro" id="IPR011856">
    <property type="entry name" value="tRNA_endonuc-like_dom_sf"/>
</dbReference>
<evidence type="ECO:0000256" key="2">
    <source>
        <dbReference type="HAMAP-Rule" id="MF_00048"/>
    </source>
</evidence>
<evidence type="ECO:0000256" key="1">
    <source>
        <dbReference type="ARBA" id="ARBA00006738"/>
    </source>
</evidence>
<accession>A0A2M9CIN8</accession>
<dbReference type="NCBIfam" id="NF009150">
    <property type="entry name" value="PRK12497.1-3"/>
    <property type="match status" value="1"/>
</dbReference>